<accession>C2Y4E6</accession>
<dbReference type="AlphaFoldDB" id="A0A0D6SQM7"/>
<proteinExistence type="predicted"/>
<dbReference type="EMBL" id="ACMP01000244">
    <property type="protein sequence ID" value="EEL67209.1"/>
    <property type="molecule type" value="Genomic_DNA"/>
</dbReference>
<dbReference type="KEGG" id="bww:bwei_2308"/>
<gene>
    <name evidence="1" type="ORF">bcere0026_58700</name>
    <name evidence="2" type="ORF">S3E15_00563</name>
</gene>
<evidence type="ECO:0000313" key="1">
    <source>
        <dbReference type="EMBL" id="EEL67209.1"/>
    </source>
</evidence>
<name>A0A0D6SQM7_BACMY</name>
<accession>A0A0D6SQM7</accession>
<comment type="caution">
    <text evidence="1">The sequence shown here is derived from an EMBL/GenBank/DDBJ whole genome shotgun (WGS) entry which is preliminary data.</text>
</comment>
<dbReference type="Proteomes" id="UP000001753">
    <property type="component" value="Chromosome"/>
</dbReference>
<reference evidence="2 3" key="2">
    <citation type="submission" date="2016-12" db="EMBL/GenBank/DDBJ databases">
        <title>Genome Sequences of Twelve Sporeforming Bacillus Species Isolated from Foods.</title>
        <authorList>
            <person name="De Jong A."/>
            <person name="Holsappel S."/>
            <person name="Kuipers O.P."/>
        </authorList>
    </citation>
    <scope>NUCLEOTIDE SEQUENCE [LARGE SCALE GENOMIC DNA]</scope>
    <source>
        <strain evidence="2 3">S3E15</strain>
    </source>
</reference>
<dbReference type="HOGENOM" id="CLU_3304172_0_0_9"/>
<accession>C2PWI4</accession>
<dbReference type="Proteomes" id="UP000194131">
    <property type="component" value="Unassembled WGS sequence"/>
</dbReference>
<evidence type="ECO:0000313" key="3">
    <source>
        <dbReference type="Proteomes" id="UP000194131"/>
    </source>
</evidence>
<accession>A0A0A0WP43</accession>
<dbReference type="EMBL" id="MRWU01000001">
    <property type="protein sequence ID" value="OSX96932.1"/>
    <property type="molecule type" value="Genomic_DNA"/>
</dbReference>
<evidence type="ECO:0000313" key="2">
    <source>
        <dbReference type="EMBL" id="OSX96932.1"/>
    </source>
</evidence>
<reference evidence="1" key="1">
    <citation type="journal article" date="2012" name="Genome Res.">
        <title>Genomic characterization of the Bacillus cereus sensu lato species: Backdrop to the evolution of Bacillus anthracis.</title>
        <authorList>
            <person name="Zwick M.E."/>
            <person name="Joseph S.J."/>
            <person name="Didelot X."/>
            <person name="Chen P.E."/>
            <person name="Bishop-Lilly K.A."/>
            <person name="Stewart A.C."/>
            <person name="Willner K."/>
            <person name="Nolan N."/>
            <person name="Lentz S."/>
            <person name="Thomason M.K."/>
            <person name="Sozhamannan S."/>
            <person name="Mateczun A.J."/>
            <person name="Du L."/>
            <person name="Read T.D."/>
        </authorList>
    </citation>
    <scope>NUCLEOTIDE SEQUENCE [LARGE SCALE GENOMIC DNA]</scope>
    <source>
        <strain evidence="1">AH603</strain>
    </source>
</reference>
<organism evidence="1">
    <name type="scientific">Bacillus mycoides</name>
    <dbReference type="NCBI Taxonomy" id="1405"/>
    <lineage>
        <taxon>Bacteria</taxon>
        <taxon>Bacillati</taxon>
        <taxon>Bacillota</taxon>
        <taxon>Bacilli</taxon>
        <taxon>Bacillales</taxon>
        <taxon>Bacillaceae</taxon>
        <taxon>Bacillus</taxon>
        <taxon>Bacillus cereus group</taxon>
    </lineage>
</organism>
<sequence length="40" mass="4945">MSCIFSFTYLLYLHTGLRCFLEIQKLHHMEKRFLLIEKKI</sequence>
<protein>
    <submittedName>
        <fullName evidence="1">Uncharacterized protein</fullName>
    </submittedName>
</protein>